<dbReference type="InterPro" id="IPR009577">
    <property type="entry name" value="Sm_multidrug_ex"/>
</dbReference>
<dbReference type="EMBL" id="QMNG01000002">
    <property type="protein sequence ID" value="RLC37699.1"/>
    <property type="molecule type" value="Genomic_DNA"/>
</dbReference>
<organism evidence="2 3">
    <name type="scientific">candidate division Kazan bacterium</name>
    <dbReference type="NCBI Taxonomy" id="2202143"/>
    <lineage>
        <taxon>Bacteria</taxon>
        <taxon>Bacteria division Kazan-3B-28</taxon>
    </lineage>
</organism>
<dbReference type="AlphaFoldDB" id="A0A420ZDS8"/>
<feature type="transmembrane region" description="Helical" evidence="1">
    <location>
        <begin position="41"/>
        <end position="61"/>
    </location>
</feature>
<feature type="transmembrane region" description="Helical" evidence="1">
    <location>
        <begin position="101"/>
        <end position="126"/>
    </location>
</feature>
<keyword evidence="1" id="KW-0472">Membrane</keyword>
<evidence type="ECO:0000313" key="2">
    <source>
        <dbReference type="EMBL" id="RLC37699.1"/>
    </source>
</evidence>
<keyword evidence="1" id="KW-0812">Transmembrane</keyword>
<name>A0A420ZDS8_UNCK3</name>
<evidence type="ECO:0000256" key="1">
    <source>
        <dbReference type="SAM" id="Phobius"/>
    </source>
</evidence>
<dbReference type="Proteomes" id="UP000281261">
    <property type="component" value="Unassembled WGS sequence"/>
</dbReference>
<sequence>MLEAIQQLDPYLSVAVTAMSPILELRGSVPLGIIVFDMHPLVVGGLSIVALMIPIILWLLFLQYAVAKVRTWHTKIDRFFGWLFKRTYHRHSSSFEHWGSLALMIFVAIPLPFTGAWTGALLAYLFGIKFVRAIAFIAVGLLATCIIMTVISLGGVHILGL</sequence>
<protein>
    <submittedName>
        <fullName evidence="2">Ligand-binding protein SH3</fullName>
    </submittedName>
</protein>
<reference evidence="2 3" key="1">
    <citation type="submission" date="2018-06" db="EMBL/GenBank/DDBJ databases">
        <title>Extensive metabolic versatility and redundancy in microbially diverse, dynamic hydrothermal sediments.</title>
        <authorList>
            <person name="Dombrowski N."/>
            <person name="Teske A."/>
            <person name="Baker B.J."/>
        </authorList>
    </citation>
    <scope>NUCLEOTIDE SEQUENCE [LARGE SCALE GENOMIC DNA]</scope>
    <source>
        <strain evidence="2">B79_G16</strain>
    </source>
</reference>
<comment type="caution">
    <text evidence="2">The sequence shown here is derived from an EMBL/GenBank/DDBJ whole genome shotgun (WGS) entry which is preliminary data.</text>
</comment>
<dbReference type="PANTHER" id="PTHR36007:SF2">
    <property type="entry name" value="TRANSPORT PROTEIN-RELATED"/>
    <property type="match status" value="1"/>
</dbReference>
<accession>A0A420ZDS8</accession>
<gene>
    <name evidence="2" type="ORF">DRH29_01260</name>
</gene>
<proteinExistence type="predicted"/>
<evidence type="ECO:0000313" key="3">
    <source>
        <dbReference type="Proteomes" id="UP000281261"/>
    </source>
</evidence>
<dbReference type="PANTHER" id="PTHR36007">
    <property type="entry name" value="TRANSPORT PROTEIN-RELATED"/>
    <property type="match status" value="1"/>
</dbReference>
<keyword evidence="1" id="KW-1133">Transmembrane helix</keyword>
<feature type="transmembrane region" description="Helical" evidence="1">
    <location>
        <begin position="133"/>
        <end position="159"/>
    </location>
</feature>
<dbReference type="Pfam" id="PF06695">
    <property type="entry name" value="Sm_multidrug_ex"/>
    <property type="match status" value="1"/>
</dbReference>